<dbReference type="InterPro" id="IPR029035">
    <property type="entry name" value="DHS-like_NAD/FAD-binding_dom"/>
</dbReference>
<dbReference type="HAMAP" id="MF_01659">
    <property type="entry name" value="MenD"/>
    <property type="match status" value="1"/>
</dbReference>
<keyword evidence="12" id="KW-1185">Reference proteome</keyword>
<dbReference type="SUPFAM" id="SSF52518">
    <property type="entry name" value="Thiamin diphosphate-binding fold (THDP-binding)"/>
    <property type="match status" value="2"/>
</dbReference>
<evidence type="ECO:0000256" key="2">
    <source>
        <dbReference type="ARBA" id="ARBA00022679"/>
    </source>
</evidence>
<evidence type="ECO:0000256" key="4">
    <source>
        <dbReference type="ARBA" id="ARBA00022842"/>
    </source>
</evidence>
<evidence type="ECO:0000256" key="5">
    <source>
        <dbReference type="ARBA" id="ARBA00023052"/>
    </source>
</evidence>
<evidence type="ECO:0000313" key="11">
    <source>
        <dbReference type="EMBL" id="GBG96421.1"/>
    </source>
</evidence>
<dbReference type="InterPro" id="IPR011766">
    <property type="entry name" value="TPP_enzyme_TPP-bd"/>
</dbReference>
<dbReference type="NCBIfam" id="TIGR00173">
    <property type="entry name" value="menD"/>
    <property type="match status" value="1"/>
</dbReference>
<proteinExistence type="inferred from homology"/>
<dbReference type="UniPathway" id="UPA01057">
    <property type="reaction ID" value="UER00164"/>
</dbReference>
<reference evidence="11 12" key="1">
    <citation type="journal article" date="2018" name="Genome Announc.">
        <title>Draft Genome Sequence of Lactococcus sp. Strain NtB2 (JCM 32569), Isolated from the Gut of the Higher Termite Nasutitermes takasagoensis.</title>
        <authorList>
            <person name="Noda S."/>
            <person name="Aihara C."/>
            <person name="Yuki M."/>
            <person name="Ohkuma M."/>
        </authorList>
    </citation>
    <scope>NUCLEOTIDE SEQUENCE [LARGE SCALE GENOMIC DNA]</scope>
    <source>
        <strain evidence="11 12">NtB2</strain>
    </source>
</reference>
<comment type="function">
    <text evidence="7">Catalyzes the thiamine diphosphate-dependent decarboxylation of 2-oxoglutarate and the subsequent addition of the resulting succinic semialdehyde-thiamine pyrophosphate anion to isochorismate to yield 2-succinyl-5-enolpyruvyl-6-hydroxy-3-cyclohexene-1-carboxylate (SEPHCHC).</text>
</comment>
<evidence type="ECO:0000256" key="6">
    <source>
        <dbReference type="ARBA" id="ARBA00023211"/>
    </source>
</evidence>
<comment type="pathway">
    <text evidence="7">Quinol/quinone metabolism; menaquinone biosynthesis.</text>
</comment>
<dbReference type="GO" id="GO:0009234">
    <property type="term" value="P:menaquinone biosynthetic process"/>
    <property type="evidence" value="ECO:0007669"/>
    <property type="project" value="UniProtKB-UniRule"/>
</dbReference>
<dbReference type="Gene3D" id="3.40.50.1220">
    <property type="entry name" value="TPP-binding domain"/>
    <property type="match status" value="1"/>
</dbReference>
<dbReference type="PANTHER" id="PTHR42916">
    <property type="entry name" value="2-SUCCINYL-5-ENOLPYRUVYL-6-HYDROXY-3-CYCLOHEXENE-1-CARBOXYLATE SYNTHASE"/>
    <property type="match status" value="1"/>
</dbReference>
<keyword evidence="3 7" id="KW-0479">Metal-binding</keyword>
<dbReference type="GO" id="GO:0000287">
    <property type="term" value="F:magnesium ion binding"/>
    <property type="evidence" value="ECO:0007669"/>
    <property type="project" value="UniProtKB-UniRule"/>
</dbReference>
<dbReference type="PIRSF" id="PIRSF004983">
    <property type="entry name" value="MenD"/>
    <property type="match status" value="1"/>
</dbReference>
<dbReference type="GO" id="GO:0030145">
    <property type="term" value="F:manganese ion binding"/>
    <property type="evidence" value="ECO:0007669"/>
    <property type="project" value="UniProtKB-UniRule"/>
</dbReference>
<dbReference type="InterPro" id="IPR012001">
    <property type="entry name" value="Thiamin_PyroP_enz_TPP-bd_dom"/>
</dbReference>
<dbReference type="CDD" id="cd07037">
    <property type="entry name" value="TPP_PYR_MenD"/>
    <property type="match status" value="1"/>
</dbReference>
<name>A0A2R5HJI2_9LACT</name>
<comment type="pathway">
    <text evidence="7">Quinol/quinone metabolism; 1,4-dihydroxy-2-naphthoate biosynthesis; 1,4-dihydroxy-2-naphthoate from chorismate: step 2/7.</text>
</comment>
<evidence type="ECO:0000313" key="12">
    <source>
        <dbReference type="Proteomes" id="UP000245021"/>
    </source>
</evidence>
<dbReference type="PANTHER" id="PTHR42916:SF1">
    <property type="entry name" value="PROTEIN PHYLLO, CHLOROPLASTIC"/>
    <property type="match status" value="1"/>
</dbReference>
<feature type="domain" description="Thiamine pyrophosphate enzyme TPP-binding" evidence="8">
    <location>
        <begin position="412"/>
        <end position="525"/>
    </location>
</feature>
<evidence type="ECO:0000256" key="1">
    <source>
        <dbReference type="ARBA" id="ARBA00022428"/>
    </source>
</evidence>
<evidence type="ECO:0000256" key="7">
    <source>
        <dbReference type="HAMAP-Rule" id="MF_01659"/>
    </source>
</evidence>
<dbReference type="Proteomes" id="UP000245021">
    <property type="component" value="Unassembled WGS sequence"/>
</dbReference>
<evidence type="ECO:0000259" key="9">
    <source>
        <dbReference type="Pfam" id="PF02776"/>
    </source>
</evidence>
<accession>A0A2R5HJI2</accession>
<keyword evidence="6 7" id="KW-0464">Manganese</keyword>
<comment type="cofactor">
    <cofactor evidence="7">
        <name>thiamine diphosphate</name>
        <dbReference type="ChEBI" id="CHEBI:58937"/>
    </cofactor>
    <text evidence="7">Binds 1 thiamine pyrophosphate per subunit.</text>
</comment>
<dbReference type="Pfam" id="PF02775">
    <property type="entry name" value="TPP_enzyme_C"/>
    <property type="match status" value="1"/>
</dbReference>
<dbReference type="Gene3D" id="3.40.50.970">
    <property type="match status" value="2"/>
</dbReference>
<keyword evidence="5 7" id="KW-0786">Thiamine pyrophosphate</keyword>
<dbReference type="Pfam" id="PF16582">
    <property type="entry name" value="TPP_enzyme_M_2"/>
    <property type="match status" value="1"/>
</dbReference>
<sequence>MNNNYLATLVDEFYQLGIRDVVVSPGSRSTSLAMLFEEYGKFSTYVDIDERSAGFFALGTAKASKKPVVLICTSGSAGAHYYPAVTEAWHSRVPLIILTADRPYDLQFVGAPQTMDQTRLFGDFVNHFENMIRPDEKLFWTYPRKVAQRAVLKGQSLPVQINVPLSEPLVPDLDPENFAKGRRSFSLSAGTMSTDWDFEQLPNKVLILAGATTESAQEDIIRFAEKLKAPVLADPLSKLRSFESPVLIDSYDAFLTDTALAEQLKPELIFQFGQIVVSKRVQQYIARLDCDYVQVDYESDYRNPSQTTTEIVQSHVKAFVSGCQLEREDSQYLSQWQAVQDKMRAKLDTVANEASPFEGRYVQLLQELMPAGSQLSSSNSMEIRDLDYFWKASQKQVDIYCNRGLSGIDGLTSTALGISANGKKTVMLTGDLSFFHDLTGLTVGKTEALNLTIILFNNDGGGIFHHLAQHDAKHFDRLFSTPHGLDFSGLAKLTGLDYHEIKDYEDFTEQFTEAITKKGIHLLEIKTDKEHSLNLHKKYTSYEQ</sequence>
<dbReference type="UniPathway" id="UPA00079"/>
<comment type="cofactor">
    <cofactor evidence="7">
        <name>Mg(2+)</name>
        <dbReference type="ChEBI" id="CHEBI:18420"/>
    </cofactor>
    <cofactor evidence="7">
        <name>Mn(2+)</name>
        <dbReference type="ChEBI" id="CHEBI:29035"/>
    </cofactor>
</comment>
<keyword evidence="1 7" id="KW-0474">Menaquinone biosynthesis</keyword>
<dbReference type="SUPFAM" id="SSF52467">
    <property type="entry name" value="DHS-like NAD/FAD-binding domain"/>
    <property type="match status" value="1"/>
</dbReference>
<evidence type="ECO:0000256" key="3">
    <source>
        <dbReference type="ARBA" id="ARBA00022723"/>
    </source>
</evidence>
<dbReference type="InterPro" id="IPR032264">
    <property type="entry name" value="MenD_middle"/>
</dbReference>
<dbReference type="GO" id="GO:0030976">
    <property type="term" value="F:thiamine pyrophosphate binding"/>
    <property type="evidence" value="ECO:0007669"/>
    <property type="project" value="UniProtKB-UniRule"/>
</dbReference>
<dbReference type="EMBL" id="BFFO01000003">
    <property type="protein sequence ID" value="GBG96421.1"/>
    <property type="molecule type" value="Genomic_DNA"/>
</dbReference>
<dbReference type="GO" id="GO:0070204">
    <property type="term" value="F:2-succinyl-5-enolpyruvyl-6-hydroxy-3-cyclohexene-1-carboxylic-acid synthase activity"/>
    <property type="evidence" value="ECO:0007669"/>
    <property type="project" value="UniProtKB-UniRule"/>
</dbReference>
<comment type="catalytic activity">
    <reaction evidence="7">
        <text>isochorismate + 2-oxoglutarate + H(+) = 5-enolpyruvoyl-6-hydroxy-2-succinyl-cyclohex-3-ene-1-carboxylate + CO2</text>
        <dbReference type="Rhea" id="RHEA:25593"/>
        <dbReference type="ChEBI" id="CHEBI:15378"/>
        <dbReference type="ChEBI" id="CHEBI:16526"/>
        <dbReference type="ChEBI" id="CHEBI:16810"/>
        <dbReference type="ChEBI" id="CHEBI:29780"/>
        <dbReference type="ChEBI" id="CHEBI:58818"/>
        <dbReference type="EC" id="2.2.1.9"/>
    </reaction>
</comment>
<organism evidence="11 12">
    <name type="scientific">Lactococcus termiticola</name>
    <dbReference type="NCBI Taxonomy" id="2169526"/>
    <lineage>
        <taxon>Bacteria</taxon>
        <taxon>Bacillati</taxon>
        <taxon>Bacillota</taxon>
        <taxon>Bacilli</taxon>
        <taxon>Lactobacillales</taxon>
        <taxon>Streptococcaceae</taxon>
        <taxon>Lactococcus</taxon>
    </lineage>
</organism>
<gene>
    <name evidence="7 11" type="primary">menD</name>
    <name evidence="11" type="ORF">NtB2_00533</name>
</gene>
<comment type="subunit">
    <text evidence="7">Homodimer.</text>
</comment>
<keyword evidence="4 7" id="KW-0460">Magnesium</keyword>
<feature type="domain" description="Thiamine pyrophosphate enzyme N-terminal TPP-binding" evidence="9">
    <location>
        <begin position="9"/>
        <end position="119"/>
    </location>
</feature>
<dbReference type="InterPro" id="IPR029061">
    <property type="entry name" value="THDP-binding"/>
</dbReference>
<comment type="similarity">
    <text evidence="7">Belongs to the TPP enzyme family. MenD subfamily.</text>
</comment>
<dbReference type="InterPro" id="IPR004433">
    <property type="entry name" value="MenaQ_synth_MenD"/>
</dbReference>
<feature type="domain" description="Menaquinone biosynthesis protein MenD middle" evidence="10">
    <location>
        <begin position="194"/>
        <end position="374"/>
    </location>
</feature>
<dbReference type="Pfam" id="PF02776">
    <property type="entry name" value="TPP_enzyme_N"/>
    <property type="match status" value="1"/>
</dbReference>
<comment type="caution">
    <text evidence="11">The sequence shown here is derived from an EMBL/GenBank/DDBJ whole genome shotgun (WGS) entry which is preliminary data.</text>
</comment>
<dbReference type="RefSeq" id="WP_109245401.1">
    <property type="nucleotide sequence ID" value="NZ_BFFO01000003.1"/>
</dbReference>
<dbReference type="OrthoDB" id="9791859at2"/>
<evidence type="ECO:0000259" key="10">
    <source>
        <dbReference type="Pfam" id="PF16582"/>
    </source>
</evidence>
<dbReference type="EC" id="2.2.1.9" evidence="7"/>
<protein>
    <recommendedName>
        <fullName evidence="7">2-succinyl-5-enolpyruvyl-6-hydroxy-3-cyclohexene-1-carboxylate synthase</fullName>
        <shortName evidence="7">SEPHCHC synthase</shortName>
        <ecNumber evidence="7">2.2.1.9</ecNumber>
    </recommendedName>
    <alternativeName>
        <fullName evidence="7">Menaquinone biosynthesis protein MenD</fullName>
    </alternativeName>
</protein>
<dbReference type="CDD" id="cd02009">
    <property type="entry name" value="TPP_SHCHC_synthase"/>
    <property type="match status" value="1"/>
</dbReference>
<keyword evidence="2 7" id="KW-0808">Transferase</keyword>
<evidence type="ECO:0000259" key="8">
    <source>
        <dbReference type="Pfam" id="PF02775"/>
    </source>
</evidence>
<dbReference type="AlphaFoldDB" id="A0A2R5HJI2"/>